<dbReference type="GO" id="GO:0032483">
    <property type="term" value="P:regulation of Rab protein signal transduction"/>
    <property type="evidence" value="ECO:0007669"/>
    <property type="project" value="TreeGrafter"/>
</dbReference>
<sequence length="714" mass="79299">MTSIRNGFACRAKLRRYTPSSHVVEYFLVVDHTGIVDRVPKLDRVSGPPPSIITEICSGPTFEAIPPLSPPKFFIFALPNLSGSVTYGSCLRVFEKGSCDDGPYKAKTLVILSQYSFFSAFYLFLRHLYMSSNDRDSEGQGSVEAKLVDITNLQVPDIGNSILCKLESLSIPVYRPHAFELSVLPGRYQRSLLNHVGGDSIAILLQAILLEKSVIFTSSDISILGTSQEMLLSLAQPLKWRHLYIPVVPKSHFHKLKTFLGPFFCGVCTSNIQGGIKKEVIVLDLDTGHFSQNMSSKVPQFDCLGAELSQFSTNADAYEVQIKIREFVVDLIEQSAALVNCPPSRGGQAQATRRSFARGFWKTLAVQEFISEYRRLAPSDHRLVSICRHFTSSASTKTRAPQGSVKLDDGHSAIPDYAQKYESCFPVLDRTVLAKAVQKQKRKNSVNSNSRLFKKSPIGNEPQRKSSPSPCFGISTLAAEFFHCQKVFDPTLPESQVRGVVDDIKFLESWLNRVSEAPHTFTRLLSQMRQLVTKGLDQCETGSIAKELSSEMVAATWENLSPDIGMDRTPGSDHSCDEIEINSLSLQSFETRRATIMALNDEKECDDGFDNMSDSEGSAAFSSDDEATRTAESDYSPITDSDTLHCLRERNEFDCHGLIEGFRESQAEHESMFGKPLENPLLESWVGPAASAHSLSLRMLAERSRFLSSCTCLH</sequence>
<organism evidence="3">
    <name type="scientific">Spongospora subterranea</name>
    <dbReference type="NCBI Taxonomy" id="70186"/>
    <lineage>
        <taxon>Eukaryota</taxon>
        <taxon>Sar</taxon>
        <taxon>Rhizaria</taxon>
        <taxon>Endomyxa</taxon>
        <taxon>Phytomyxea</taxon>
        <taxon>Plasmodiophorida</taxon>
        <taxon>Plasmodiophoridae</taxon>
        <taxon>Spongospora</taxon>
    </lineage>
</organism>
<evidence type="ECO:0000256" key="1">
    <source>
        <dbReference type="SAM" id="MobiDB-lite"/>
    </source>
</evidence>
<evidence type="ECO:0000259" key="2">
    <source>
        <dbReference type="PROSITE" id="PS50211"/>
    </source>
</evidence>
<dbReference type="GO" id="GO:0031410">
    <property type="term" value="C:cytoplasmic vesicle"/>
    <property type="evidence" value="ECO:0007669"/>
    <property type="project" value="TreeGrafter"/>
</dbReference>
<feature type="domain" description="UDENN" evidence="2">
    <location>
        <begin position="20"/>
        <end position="432"/>
    </location>
</feature>
<feature type="region of interest" description="Disordered" evidence="1">
    <location>
        <begin position="439"/>
        <end position="469"/>
    </location>
</feature>
<accession>A0A0H5RDJ4</accession>
<dbReference type="EMBL" id="HACM01011369">
    <property type="protein sequence ID" value="CRZ11811.1"/>
    <property type="molecule type" value="Transcribed_RNA"/>
</dbReference>
<proteinExistence type="predicted"/>
<dbReference type="PROSITE" id="PS50211">
    <property type="entry name" value="DENN"/>
    <property type="match status" value="1"/>
</dbReference>
<evidence type="ECO:0000313" key="3">
    <source>
        <dbReference type="EMBL" id="CRZ11811.1"/>
    </source>
</evidence>
<dbReference type="Gene3D" id="3.40.50.11500">
    <property type="match status" value="1"/>
</dbReference>
<dbReference type="PANTHER" id="PTHR12296">
    <property type="entry name" value="DENN DOMAIN-CONTAINING PROTEIN 4"/>
    <property type="match status" value="1"/>
</dbReference>
<dbReference type="SMART" id="SM00799">
    <property type="entry name" value="DENN"/>
    <property type="match status" value="1"/>
</dbReference>
<dbReference type="InterPro" id="IPR043153">
    <property type="entry name" value="DENN_C"/>
</dbReference>
<dbReference type="Gene3D" id="3.30.450.200">
    <property type="match status" value="1"/>
</dbReference>
<dbReference type="PANTHER" id="PTHR12296:SF21">
    <property type="entry name" value="DENN DOMAIN-CONTAINING PROTEIN 3"/>
    <property type="match status" value="1"/>
</dbReference>
<dbReference type="AlphaFoldDB" id="A0A0H5RDJ4"/>
<dbReference type="Pfam" id="PF02141">
    <property type="entry name" value="DENN"/>
    <property type="match status" value="1"/>
</dbReference>
<feature type="non-terminal residue" evidence="3">
    <location>
        <position position="714"/>
    </location>
</feature>
<reference evidence="3" key="1">
    <citation type="submission" date="2015-04" db="EMBL/GenBank/DDBJ databases">
        <title>The genome sequence of the plant pathogenic Rhizarian Plasmodiophora brassicae reveals insights in its biotrophic life cycle and the origin of chitin synthesis.</title>
        <authorList>
            <person name="Schwelm A."/>
            <person name="Fogelqvist J."/>
            <person name="Knaust A."/>
            <person name="Julke S."/>
            <person name="Lilja T."/>
            <person name="Dhandapani V."/>
            <person name="Bonilla-Rosso G."/>
            <person name="Karlsson M."/>
            <person name="Shevchenko A."/>
            <person name="Choi S.R."/>
            <person name="Kim H.G."/>
            <person name="Park J.Y."/>
            <person name="Lim Y.P."/>
            <person name="Ludwig-Muller J."/>
            <person name="Dixelius C."/>
        </authorList>
    </citation>
    <scope>NUCLEOTIDE SEQUENCE</scope>
    <source>
        <tissue evidence="3">Potato root galls</tissue>
    </source>
</reference>
<name>A0A0H5RDJ4_9EUKA</name>
<dbReference type="InterPro" id="IPR001194">
    <property type="entry name" value="cDENN_dom"/>
</dbReference>
<dbReference type="InterPro" id="IPR051696">
    <property type="entry name" value="DENN_Domain_GEFs"/>
</dbReference>
<feature type="region of interest" description="Disordered" evidence="1">
    <location>
        <begin position="610"/>
        <end position="635"/>
    </location>
</feature>
<protein>
    <recommendedName>
        <fullName evidence="2">UDENN domain-containing protein</fullName>
    </recommendedName>
</protein>
<dbReference type="InterPro" id="IPR037516">
    <property type="entry name" value="Tripartite_DENN"/>
</dbReference>